<evidence type="ECO:0000256" key="1">
    <source>
        <dbReference type="SAM" id="MobiDB-lite"/>
    </source>
</evidence>
<dbReference type="OrthoDB" id="1933187at2759"/>
<reference evidence="2 3" key="1">
    <citation type="journal article" date="2022" name="Nat. Genet.">
        <title>Improved pea reference genome and pan-genome highlight genomic features and evolutionary characteristics.</title>
        <authorList>
            <person name="Yang T."/>
            <person name="Liu R."/>
            <person name="Luo Y."/>
            <person name="Hu S."/>
            <person name="Wang D."/>
            <person name="Wang C."/>
            <person name="Pandey M.K."/>
            <person name="Ge S."/>
            <person name="Xu Q."/>
            <person name="Li N."/>
            <person name="Li G."/>
            <person name="Huang Y."/>
            <person name="Saxena R.K."/>
            <person name="Ji Y."/>
            <person name="Li M."/>
            <person name="Yan X."/>
            <person name="He Y."/>
            <person name="Liu Y."/>
            <person name="Wang X."/>
            <person name="Xiang C."/>
            <person name="Varshney R.K."/>
            <person name="Ding H."/>
            <person name="Gao S."/>
            <person name="Zong X."/>
        </authorList>
    </citation>
    <scope>NUCLEOTIDE SEQUENCE [LARGE SCALE GENOMIC DNA]</scope>
    <source>
        <strain evidence="2 3">cv. Zhongwan 6</strain>
    </source>
</reference>
<evidence type="ECO:0000313" key="3">
    <source>
        <dbReference type="Proteomes" id="UP001058974"/>
    </source>
</evidence>
<dbReference type="Gramene" id="PSAT_LOCUS15212_t1">
    <property type="protein sequence ID" value="CAL5195547.1"/>
    <property type="gene ID" value="PSAT_LOCUS15212"/>
</dbReference>
<comment type="caution">
    <text evidence="2">The sequence shown here is derived from an EMBL/GenBank/DDBJ whole genome shotgun (WGS) entry which is preliminary data.</text>
</comment>
<dbReference type="Gramene" id="Psat4g197400.1">
    <property type="protein sequence ID" value="Psat4g197400.1.cds"/>
    <property type="gene ID" value="Psat4g197400"/>
</dbReference>
<protein>
    <submittedName>
        <fullName evidence="2">Uncharacterized protein</fullName>
    </submittedName>
</protein>
<dbReference type="PANTHER" id="PTHR37238:SF1">
    <property type="entry name" value="OS05G0532500 PROTEIN"/>
    <property type="match status" value="1"/>
</dbReference>
<dbReference type="EMBL" id="JAMSHJ010000004">
    <property type="protein sequence ID" value="KAI5422822.1"/>
    <property type="molecule type" value="Genomic_DNA"/>
</dbReference>
<name>A0A9D4XLP5_PEA</name>
<organism evidence="2 3">
    <name type="scientific">Pisum sativum</name>
    <name type="common">Garden pea</name>
    <name type="synonym">Lathyrus oleraceus</name>
    <dbReference type="NCBI Taxonomy" id="3888"/>
    <lineage>
        <taxon>Eukaryota</taxon>
        <taxon>Viridiplantae</taxon>
        <taxon>Streptophyta</taxon>
        <taxon>Embryophyta</taxon>
        <taxon>Tracheophyta</taxon>
        <taxon>Spermatophyta</taxon>
        <taxon>Magnoliopsida</taxon>
        <taxon>eudicotyledons</taxon>
        <taxon>Gunneridae</taxon>
        <taxon>Pentapetalae</taxon>
        <taxon>rosids</taxon>
        <taxon>fabids</taxon>
        <taxon>Fabales</taxon>
        <taxon>Fabaceae</taxon>
        <taxon>Papilionoideae</taxon>
        <taxon>50 kb inversion clade</taxon>
        <taxon>NPAAA clade</taxon>
        <taxon>Hologalegina</taxon>
        <taxon>IRL clade</taxon>
        <taxon>Fabeae</taxon>
        <taxon>Lathyrus</taxon>
    </lineage>
</organism>
<dbReference type="Gramene" id="Psat04G0601200-T1">
    <property type="protein sequence ID" value="KAI5422822.1"/>
    <property type="gene ID" value="KIW84_046012"/>
</dbReference>
<gene>
    <name evidence="2" type="ORF">KIW84_046012</name>
</gene>
<proteinExistence type="predicted"/>
<accession>A0A9D4XLP5</accession>
<feature type="region of interest" description="Disordered" evidence="1">
    <location>
        <begin position="83"/>
        <end position="104"/>
    </location>
</feature>
<dbReference type="Proteomes" id="UP001058974">
    <property type="component" value="Chromosome 4"/>
</dbReference>
<dbReference type="AlphaFoldDB" id="A0A9D4XLP5"/>
<keyword evidence="3" id="KW-1185">Reference proteome</keyword>
<sequence>MLNKTTPNSFNHDNQLDNHSSLTLLHSDLSSTFHQIDELVVKALEVKKGVSKEGKGEMESFNNLLSEMLSSLKPWIPKLQNSLSSTSVGSESKSEEVSCDESNVSDCESPEVTALVSPSPLVSWHANCTVQRGRQMFMLTPVPLSKSYRQPQPKLDFTELASSSNTSVLYGVVTKPTPIKPALSIVSEDATNNEEVELISSPEFSQRDTSMLYMMTPCLKISPPKTCVLLESIPEMRHVGNKQLRKSTPYPVGVHYSDSEDSAWDHVSQDLALKYPELMAAQRVPKLGIGKKNVEASPVWLTSPPKTCVMLGTSDEKLYELEKGDNDSCIHISESILNQQVSKLNLKEEISKGHNEAKKSCKDHFVGDLSHIESTPMWLNPENTLQRGKHAGENTLKKELWAKFEEASTCGFEPKFHTGSKMSRKGFLDLLEEASCDE</sequence>
<evidence type="ECO:0000313" key="2">
    <source>
        <dbReference type="EMBL" id="KAI5422822.1"/>
    </source>
</evidence>
<dbReference type="PANTHER" id="PTHR37238">
    <property type="entry name" value="OS05G0532500 PROTEIN"/>
    <property type="match status" value="1"/>
</dbReference>